<keyword evidence="12" id="KW-0472">Membrane</keyword>
<dbReference type="Gene3D" id="1.10.630.10">
    <property type="entry name" value="Cytochrome P450"/>
    <property type="match status" value="1"/>
</dbReference>
<evidence type="ECO:0000256" key="14">
    <source>
        <dbReference type="RuleBase" id="RU000461"/>
    </source>
</evidence>
<dbReference type="PRINTS" id="PR00385">
    <property type="entry name" value="P450"/>
</dbReference>
<reference evidence="15" key="1">
    <citation type="submission" date="2020-11" db="EMBL/GenBank/DDBJ databases">
        <authorList>
            <person name="Tran Van P."/>
        </authorList>
    </citation>
    <scope>NUCLEOTIDE SEQUENCE</scope>
</reference>
<dbReference type="GO" id="GO:0016705">
    <property type="term" value="F:oxidoreductase activity, acting on paired donors, with incorporation or reduction of molecular oxygen"/>
    <property type="evidence" value="ECO:0007669"/>
    <property type="project" value="InterPro"/>
</dbReference>
<gene>
    <name evidence="15" type="ORF">ONB1V03_LOCUS4933</name>
</gene>
<dbReference type="EMBL" id="CAJPVJ010001843">
    <property type="protein sequence ID" value="CAG2165390.1"/>
    <property type="molecule type" value="Genomic_DNA"/>
</dbReference>
<keyword evidence="8" id="KW-0492">Microsome</keyword>
<dbReference type="InterPro" id="IPR002401">
    <property type="entry name" value="Cyt_P450_E_grp-I"/>
</dbReference>
<sequence>PAVYWYLSRGFSYWSKRGIKGPRPFPIFGNLLDFFIIPQPLQELKWFKKYGKIYGHYLGKTPILNISDPELIKQVLVKDFHLFPDRSRFARSTDEIMSRNMVQLTGDDWKRVRSIVSPTFTSGKMKKMYPRIKECLTDFMNHLEGFAAKKEEVNGFAAKKEEVNVKDLYGNYTMDVIATCAFATKTDVHKALDNPFVVNARITFNTSPVRRIAQMMLPGFVQKRLGLTNSSTSARHFFLGSIRQILENRRQNQNKKYNDFLQLLIDVEKENDITRDENDVNESHHVNEGEEELAVERKALNINVVNKHLTENEILAQAMVFLLAGYETTGTLLSFCTYELALNPHVQEILHKEVNSAIDSNGEIDYDLLSRLPYLDAVISETLRLHSPAQRLSRLSTTDYKLGDTGITLHPGQQVDFPIYAIHTSEENYPHPFQFNPDRFMPENRHNITPYTYLPFGAGPRNCIGMRFALLEAKLGLANIIRRFKFFPTTRTDIPLRYKRSFGLMAPQRLIVGIEKRV</sequence>
<comment type="cofactor">
    <cofactor evidence="1 13">
        <name>heme</name>
        <dbReference type="ChEBI" id="CHEBI:30413"/>
    </cofactor>
</comment>
<dbReference type="OrthoDB" id="6428965at2759"/>
<evidence type="ECO:0000256" key="3">
    <source>
        <dbReference type="ARBA" id="ARBA00004406"/>
    </source>
</evidence>
<evidence type="ECO:0000256" key="2">
    <source>
        <dbReference type="ARBA" id="ARBA00004174"/>
    </source>
</evidence>
<comment type="similarity">
    <text evidence="4 14">Belongs to the cytochrome P450 family.</text>
</comment>
<dbReference type="EMBL" id="OC916668">
    <property type="protein sequence ID" value="CAD7644914.1"/>
    <property type="molecule type" value="Genomic_DNA"/>
</dbReference>
<evidence type="ECO:0000313" key="15">
    <source>
        <dbReference type="EMBL" id="CAD7644914.1"/>
    </source>
</evidence>
<dbReference type="PRINTS" id="PR00463">
    <property type="entry name" value="EP450I"/>
</dbReference>
<dbReference type="GO" id="GO:0005506">
    <property type="term" value="F:iron ion binding"/>
    <property type="evidence" value="ECO:0007669"/>
    <property type="project" value="InterPro"/>
</dbReference>
<dbReference type="InterPro" id="IPR050476">
    <property type="entry name" value="Insect_CytP450_Detox"/>
</dbReference>
<dbReference type="SUPFAM" id="SSF48264">
    <property type="entry name" value="Cytochrome P450"/>
    <property type="match status" value="1"/>
</dbReference>
<evidence type="ECO:0000256" key="10">
    <source>
        <dbReference type="ARBA" id="ARBA00023004"/>
    </source>
</evidence>
<dbReference type="GO" id="GO:0020037">
    <property type="term" value="F:heme binding"/>
    <property type="evidence" value="ECO:0007669"/>
    <property type="project" value="InterPro"/>
</dbReference>
<dbReference type="FunFam" id="1.10.630.10:FF:000042">
    <property type="entry name" value="Cytochrome P450"/>
    <property type="match status" value="1"/>
</dbReference>
<evidence type="ECO:0000256" key="4">
    <source>
        <dbReference type="ARBA" id="ARBA00010617"/>
    </source>
</evidence>
<dbReference type="InterPro" id="IPR036396">
    <property type="entry name" value="Cyt_P450_sf"/>
</dbReference>
<protein>
    <recommendedName>
        <fullName evidence="17">Cytochrome P450</fullName>
    </recommendedName>
</protein>
<organism evidence="15">
    <name type="scientific">Oppiella nova</name>
    <dbReference type="NCBI Taxonomy" id="334625"/>
    <lineage>
        <taxon>Eukaryota</taxon>
        <taxon>Metazoa</taxon>
        <taxon>Ecdysozoa</taxon>
        <taxon>Arthropoda</taxon>
        <taxon>Chelicerata</taxon>
        <taxon>Arachnida</taxon>
        <taxon>Acari</taxon>
        <taxon>Acariformes</taxon>
        <taxon>Sarcoptiformes</taxon>
        <taxon>Oribatida</taxon>
        <taxon>Brachypylina</taxon>
        <taxon>Oppioidea</taxon>
        <taxon>Oppiidae</taxon>
        <taxon>Oppiella</taxon>
    </lineage>
</organism>
<keyword evidence="16" id="KW-1185">Reference proteome</keyword>
<evidence type="ECO:0000256" key="9">
    <source>
        <dbReference type="ARBA" id="ARBA00023002"/>
    </source>
</evidence>
<evidence type="ECO:0008006" key="17">
    <source>
        <dbReference type="Google" id="ProtNLM"/>
    </source>
</evidence>
<dbReference type="PANTHER" id="PTHR24292">
    <property type="entry name" value="CYTOCHROME P450"/>
    <property type="match status" value="1"/>
</dbReference>
<feature type="binding site" description="axial binding residue" evidence="13">
    <location>
        <position position="463"/>
    </location>
    <ligand>
        <name>heme</name>
        <dbReference type="ChEBI" id="CHEBI:30413"/>
    </ligand>
    <ligandPart>
        <name>Fe</name>
        <dbReference type="ChEBI" id="CHEBI:18248"/>
    </ligandPart>
</feature>
<evidence type="ECO:0000256" key="13">
    <source>
        <dbReference type="PIRSR" id="PIRSR602401-1"/>
    </source>
</evidence>
<dbReference type="PROSITE" id="PS00086">
    <property type="entry name" value="CYTOCHROME_P450"/>
    <property type="match status" value="1"/>
</dbReference>
<dbReference type="GO" id="GO:0004497">
    <property type="term" value="F:monooxygenase activity"/>
    <property type="evidence" value="ECO:0007669"/>
    <property type="project" value="UniProtKB-KW"/>
</dbReference>
<accession>A0A7R9LNF6</accession>
<dbReference type="Pfam" id="PF00067">
    <property type="entry name" value="p450"/>
    <property type="match status" value="1"/>
</dbReference>
<keyword evidence="10 13" id="KW-0408">Iron</keyword>
<dbReference type="InterPro" id="IPR017972">
    <property type="entry name" value="Cyt_P450_CS"/>
</dbReference>
<dbReference type="PANTHER" id="PTHR24292:SF54">
    <property type="entry name" value="CYP9F3-RELATED"/>
    <property type="match status" value="1"/>
</dbReference>
<dbReference type="GO" id="GO:0005789">
    <property type="term" value="C:endoplasmic reticulum membrane"/>
    <property type="evidence" value="ECO:0007669"/>
    <property type="project" value="UniProtKB-SubCell"/>
</dbReference>
<dbReference type="InterPro" id="IPR001128">
    <property type="entry name" value="Cyt_P450"/>
</dbReference>
<evidence type="ECO:0000256" key="8">
    <source>
        <dbReference type="ARBA" id="ARBA00022848"/>
    </source>
</evidence>
<dbReference type="CDD" id="cd11055">
    <property type="entry name" value="CYP3A-like"/>
    <property type="match status" value="1"/>
</dbReference>
<dbReference type="AlphaFoldDB" id="A0A7R9LNF6"/>
<keyword evidence="7" id="KW-0256">Endoplasmic reticulum</keyword>
<evidence type="ECO:0000256" key="6">
    <source>
        <dbReference type="ARBA" id="ARBA00022723"/>
    </source>
</evidence>
<dbReference type="Proteomes" id="UP000728032">
    <property type="component" value="Unassembled WGS sequence"/>
</dbReference>
<evidence type="ECO:0000256" key="12">
    <source>
        <dbReference type="ARBA" id="ARBA00023136"/>
    </source>
</evidence>
<evidence type="ECO:0000256" key="11">
    <source>
        <dbReference type="ARBA" id="ARBA00023033"/>
    </source>
</evidence>
<proteinExistence type="inferred from homology"/>
<evidence type="ECO:0000256" key="1">
    <source>
        <dbReference type="ARBA" id="ARBA00001971"/>
    </source>
</evidence>
<evidence type="ECO:0000256" key="5">
    <source>
        <dbReference type="ARBA" id="ARBA00022617"/>
    </source>
</evidence>
<evidence type="ECO:0000256" key="7">
    <source>
        <dbReference type="ARBA" id="ARBA00022824"/>
    </source>
</evidence>
<keyword evidence="6 13" id="KW-0479">Metal-binding</keyword>
<comment type="subcellular location">
    <subcellularLocation>
        <location evidence="3">Endoplasmic reticulum membrane</location>
        <topology evidence="3">Peripheral membrane protein</topology>
    </subcellularLocation>
    <subcellularLocation>
        <location evidence="2">Microsome membrane</location>
        <topology evidence="2">Peripheral membrane protein</topology>
    </subcellularLocation>
</comment>
<keyword evidence="11 14" id="KW-0503">Monooxygenase</keyword>
<feature type="non-terminal residue" evidence="15">
    <location>
        <position position="1"/>
    </location>
</feature>
<keyword evidence="5 13" id="KW-0349">Heme</keyword>
<keyword evidence="9 14" id="KW-0560">Oxidoreductase</keyword>
<name>A0A7R9LNF6_9ACAR</name>
<evidence type="ECO:0000313" key="16">
    <source>
        <dbReference type="Proteomes" id="UP000728032"/>
    </source>
</evidence>